<dbReference type="SUPFAM" id="SSF81343">
    <property type="entry name" value="Fumarate reductase respiratory complex transmembrane subunits"/>
    <property type="match status" value="1"/>
</dbReference>
<proteinExistence type="predicted"/>
<dbReference type="RefSeq" id="WP_407029969.1">
    <property type="nucleotide sequence ID" value="NZ_JAQGEF010000002.1"/>
</dbReference>
<feature type="transmembrane region" description="Helical" evidence="1">
    <location>
        <begin position="166"/>
        <end position="187"/>
    </location>
</feature>
<dbReference type="CDD" id="cd03498">
    <property type="entry name" value="SQR_TypeB_2_TM"/>
    <property type="match status" value="1"/>
</dbReference>
<keyword evidence="1" id="KW-0472">Membrane</keyword>
<dbReference type="NCBIfam" id="TIGR02046">
    <property type="entry name" value="sdhC_b558_fam"/>
    <property type="match status" value="1"/>
</dbReference>
<keyword evidence="1" id="KW-0812">Transmembrane</keyword>
<gene>
    <name evidence="2" type="ORF">O3P16_02390</name>
</gene>
<protein>
    <submittedName>
        <fullName evidence="2">Succinate dehydrogenase cytochrome b subunit</fullName>
    </submittedName>
</protein>
<name>A0ABT4UFN9_9BACT</name>
<organism evidence="2 3">
    <name type="scientific">Polluticaenibacter yanchengensis</name>
    <dbReference type="NCBI Taxonomy" id="3014562"/>
    <lineage>
        <taxon>Bacteria</taxon>
        <taxon>Pseudomonadati</taxon>
        <taxon>Bacteroidota</taxon>
        <taxon>Chitinophagia</taxon>
        <taxon>Chitinophagales</taxon>
        <taxon>Chitinophagaceae</taxon>
        <taxon>Polluticaenibacter</taxon>
    </lineage>
</organism>
<feature type="transmembrane region" description="Helical" evidence="1">
    <location>
        <begin position="208"/>
        <end position="232"/>
    </location>
</feature>
<dbReference type="InterPro" id="IPR034804">
    <property type="entry name" value="SQR/QFR_C/D"/>
</dbReference>
<reference evidence="2 3" key="1">
    <citation type="submission" date="2022-12" db="EMBL/GenBank/DDBJ databases">
        <title>Chitinophagaceae gen. sp. nov., a new member of the family Chitinophagaceae, isolated from soil in a chemical factory.</title>
        <authorList>
            <person name="Ke Z."/>
        </authorList>
    </citation>
    <scope>NUCLEOTIDE SEQUENCE [LARGE SCALE GENOMIC DNA]</scope>
    <source>
        <strain evidence="2 3">LY-5</strain>
    </source>
</reference>
<evidence type="ECO:0000256" key="1">
    <source>
        <dbReference type="SAM" id="Phobius"/>
    </source>
</evidence>
<keyword evidence="3" id="KW-1185">Reference proteome</keyword>
<feature type="transmembrane region" description="Helical" evidence="1">
    <location>
        <begin position="104"/>
        <end position="124"/>
    </location>
</feature>
<dbReference type="InterPro" id="IPR011138">
    <property type="entry name" value="Cytochrome_b-558"/>
</dbReference>
<accession>A0ABT4UFN9</accession>
<comment type="caution">
    <text evidence="2">The sequence shown here is derived from an EMBL/GenBank/DDBJ whole genome shotgun (WGS) entry which is preliminary data.</text>
</comment>
<keyword evidence="1" id="KW-1133">Transmembrane helix</keyword>
<evidence type="ECO:0000313" key="3">
    <source>
        <dbReference type="Proteomes" id="UP001210231"/>
    </source>
</evidence>
<feature type="transmembrane region" description="Helical" evidence="1">
    <location>
        <begin position="59"/>
        <end position="83"/>
    </location>
</feature>
<dbReference type="Gene3D" id="1.20.1300.10">
    <property type="entry name" value="Fumarate reductase/succinate dehydrogenase, transmembrane subunit"/>
    <property type="match status" value="1"/>
</dbReference>
<dbReference type="EMBL" id="JAQGEF010000002">
    <property type="protein sequence ID" value="MDA3613641.1"/>
    <property type="molecule type" value="Genomic_DNA"/>
</dbReference>
<sequence length="233" mass="26059">MTWKQLFISSVGKKVVMGLTGISLVAFLLVHAGLNACIWANDDGQMFNKAAHFMGSTVITRTLEIGLFIGIILHIVQGYMLAATNKAKRSIGYNVQLGNRGSKWYSRSMALLGSLILIFLAIHLSDFFIPSRITHAGLETPKFYDGDTTAYHDMYRLMINRFQDNILAVIIYIVGCIALAYHLFHGFQSAFRSLGVHNKKYNQLLTSLGYGYTVVVILAFIMMPLSIFFGWIS</sequence>
<evidence type="ECO:0000313" key="2">
    <source>
        <dbReference type="EMBL" id="MDA3613641.1"/>
    </source>
</evidence>
<dbReference type="Proteomes" id="UP001210231">
    <property type="component" value="Unassembled WGS sequence"/>
</dbReference>